<comment type="caution">
    <text evidence="17">The sequence shown here is derived from an EMBL/GenBank/DDBJ whole genome shotgun (WGS) entry which is preliminary data.</text>
</comment>
<protein>
    <recommendedName>
        <fullName evidence="5 12">L-aspartate oxidase</fullName>
        <ecNumber evidence="4 12">1.4.3.16</ecNumber>
    </recommendedName>
</protein>
<keyword evidence="18" id="KW-1185">Reference proteome</keyword>
<evidence type="ECO:0000256" key="4">
    <source>
        <dbReference type="ARBA" id="ARBA00012173"/>
    </source>
</evidence>
<reference evidence="17" key="2">
    <citation type="submission" date="2020-09" db="EMBL/GenBank/DDBJ databases">
        <authorList>
            <person name="Sun Q."/>
            <person name="Zhou Y."/>
        </authorList>
    </citation>
    <scope>NUCLEOTIDE SEQUENCE</scope>
    <source>
        <strain evidence="17">CGMCC 4.7278</strain>
    </source>
</reference>
<evidence type="ECO:0000256" key="13">
    <source>
        <dbReference type="RuleBase" id="RU362049"/>
    </source>
</evidence>
<dbReference type="RefSeq" id="WP_188831113.1">
    <property type="nucleotide sequence ID" value="NZ_BMMW01000006.1"/>
</dbReference>
<dbReference type="EMBL" id="BMMW01000006">
    <property type="protein sequence ID" value="GGK68420.1"/>
    <property type="molecule type" value="Genomic_DNA"/>
</dbReference>
<name>A0A917QUF2_9NOCA</name>
<evidence type="ECO:0000256" key="1">
    <source>
        <dbReference type="ARBA" id="ARBA00001974"/>
    </source>
</evidence>
<dbReference type="Gene3D" id="1.20.58.100">
    <property type="entry name" value="Fumarate reductase/succinate dehydrogenase flavoprotein-like, C-terminal domain"/>
    <property type="match status" value="1"/>
</dbReference>
<comment type="cofactor">
    <cofactor evidence="1 13">
        <name>FAD</name>
        <dbReference type="ChEBI" id="CHEBI:57692"/>
    </cofactor>
</comment>
<reference evidence="17" key="1">
    <citation type="journal article" date="2014" name="Int. J. Syst. Evol. Microbiol.">
        <title>Complete genome sequence of Corynebacterium casei LMG S-19264T (=DSM 44701T), isolated from a smear-ripened cheese.</title>
        <authorList>
            <consortium name="US DOE Joint Genome Institute (JGI-PGF)"/>
            <person name="Walter F."/>
            <person name="Albersmeier A."/>
            <person name="Kalinowski J."/>
            <person name="Ruckert C."/>
        </authorList>
    </citation>
    <scope>NUCLEOTIDE SEQUENCE</scope>
    <source>
        <strain evidence="17">CGMCC 4.7278</strain>
    </source>
</reference>
<dbReference type="SUPFAM" id="SSF46977">
    <property type="entry name" value="Succinate dehydrogenase/fumarate reductase flavoprotein C-terminal domain"/>
    <property type="match status" value="1"/>
</dbReference>
<accession>A0A917QUF2</accession>
<evidence type="ECO:0000313" key="17">
    <source>
        <dbReference type="EMBL" id="GGK68420.1"/>
    </source>
</evidence>
<sequence length="618" mass="62490">MTGVSPTWEAQADLVVIGGGVAGLTAARTASRRGLRVLTLSKGGPTDTSTQYAQGGIAVVAPVGDSVESHVLDTVEAGVGLCDVDAVRSIVAGGQSAIAALTDLGAVFDLGRDGQISRTREGGHSTRRIIHAGGDATGAEVQRALNAAGLPVMFGAAAVRVLVGSDGVCGVLAVSDNGFGVVHAPSVLLATGGLGQLYALSTNPAGATGDGIALALWAGAAVADLEFVQFHPTVLYTPGGLGRRPLISEAVRGEGAILVDALGDSVTAGVHPRGDLAPRDVVSRAIAERMRVLGTDHVYLDARRVDEFARRFPTITASCLAAGIDPLTQLIPVAPAAHYQCGGVLTDTAGRTSVPGLYAVGEVARTGLHGANRLASNSLLEGLVVGERAGVVATERRGVRAEVREIDCAPLRFAERGLVQEAMTAHASVVREGEGMRAAAERIASAVGVTRLGVGAGMRDGAGVRGSGGVAPHGNSAASGHDGFADGPAGRWPGARSETAAGPRDQGAAGVRGSHDGAMGSHDAGRGRASNVVVGAPLADAARAYRRDLEDAALTLTAQALLVAAQARTESRGCHTRADFPATDDAQRHSRAVRLNAEGVPVLSHSAADRLADPATVR</sequence>
<dbReference type="Pfam" id="PF00890">
    <property type="entry name" value="FAD_binding_2"/>
    <property type="match status" value="1"/>
</dbReference>
<dbReference type="PRINTS" id="PR00368">
    <property type="entry name" value="FADPNR"/>
</dbReference>
<evidence type="ECO:0000313" key="18">
    <source>
        <dbReference type="Proteomes" id="UP000612956"/>
    </source>
</evidence>
<dbReference type="InterPro" id="IPR003953">
    <property type="entry name" value="FAD-dep_OxRdtase_2_FAD-bd"/>
</dbReference>
<evidence type="ECO:0000256" key="11">
    <source>
        <dbReference type="ARBA" id="ARBA00048305"/>
    </source>
</evidence>
<dbReference type="FunFam" id="3.90.700.10:FF:000002">
    <property type="entry name" value="L-aspartate oxidase"/>
    <property type="match status" value="1"/>
</dbReference>
<dbReference type="PANTHER" id="PTHR42716">
    <property type="entry name" value="L-ASPARTATE OXIDASE"/>
    <property type="match status" value="1"/>
</dbReference>
<dbReference type="SUPFAM" id="SSF56425">
    <property type="entry name" value="Succinate dehydrogenase/fumarate reductase flavoprotein, catalytic domain"/>
    <property type="match status" value="1"/>
</dbReference>
<dbReference type="NCBIfam" id="TIGR00551">
    <property type="entry name" value="nadB"/>
    <property type="match status" value="1"/>
</dbReference>
<evidence type="ECO:0000256" key="2">
    <source>
        <dbReference type="ARBA" id="ARBA00004950"/>
    </source>
</evidence>
<comment type="pathway">
    <text evidence="2 13">Cofactor biosynthesis; NAD(+) biosynthesis; iminoaspartate from L-aspartate (oxidase route): step 1/1.</text>
</comment>
<evidence type="ECO:0000256" key="12">
    <source>
        <dbReference type="NCBIfam" id="TIGR00551"/>
    </source>
</evidence>
<comment type="similarity">
    <text evidence="3 13">Belongs to the FAD-dependent oxidoreductase 2 family. NadB subfamily.</text>
</comment>
<evidence type="ECO:0000259" key="16">
    <source>
        <dbReference type="Pfam" id="PF02910"/>
    </source>
</evidence>
<proteinExistence type="inferred from homology"/>
<organism evidence="17 18">
    <name type="scientific">Nocardia camponoti</name>
    <dbReference type="NCBI Taxonomy" id="1616106"/>
    <lineage>
        <taxon>Bacteria</taxon>
        <taxon>Bacillati</taxon>
        <taxon>Actinomycetota</taxon>
        <taxon>Actinomycetes</taxon>
        <taxon>Mycobacteriales</taxon>
        <taxon>Nocardiaceae</taxon>
        <taxon>Nocardia</taxon>
    </lineage>
</organism>
<evidence type="ECO:0000256" key="10">
    <source>
        <dbReference type="ARBA" id="ARBA00029426"/>
    </source>
</evidence>
<dbReference type="Gene3D" id="3.50.50.60">
    <property type="entry name" value="FAD/NAD(P)-binding domain"/>
    <property type="match status" value="1"/>
</dbReference>
<keyword evidence="6 13" id="KW-0285">Flavoprotein</keyword>
<keyword evidence="7 13" id="KW-0662">Pyridine nucleotide biosynthesis</keyword>
<comment type="subcellular location">
    <subcellularLocation>
        <location evidence="13">Cytoplasm</location>
    </subcellularLocation>
</comment>
<dbReference type="SUPFAM" id="SSF51905">
    <property type="entry name" value="FAD/NAD(P)-binding domain"/>
    <property type="match status" value="1"/>
</dbReference>
<feature type="domain" description="Fumarate reductase/succinate dehydrogenase flavoprotein-like C-terminal" evidence="16">
    <location>
        <begin position="549"/>
        <end position="590"/>
    </location>
</feature>
<keyword evidence="9 13" id="KW-0560">Oxidoreductase</keyword>
<evidence type="ECO:0000259" key="15">
    <source>
        <dbReference type="Pfam" id="PF00890"/>
    </source>
</evidence>
<comment type="catalytic activity">
    <reaction evidence="11">
        <text>L-aspartate + O2 = iminosuccinate + H2O2</text>
        <dbReference type="Rhea" id="RHEA:25876"/>
        <dbReference type="ChEBI" id="CHEBI:15379"/>
        <dbReference type="ChEBI" id="CHEBI:16240"/>
        <dbReference type="ChEBI" id="CHEBI:29991"/>
        <dbReference type="ChEBI" id="CHEBI:77875"/>
        <dbReference type="EC" id="1.4.3.16"/>
    </reaction>
    <physiologicalReaction direction="left-to-right" evidence="11">
        <dbReference type="Rhea" id="RHEA:25877"/>
    </physiologicalReaction>
</comment>
<dbReference type="NCBIfam" id="NF005867">
    <property type="entry name" value="PRK07804.1"/>
    <property type="match status" value="1"/>
</dbReference>
<dbReference type="Proteomes" id="UP000612956">
    <property type="component" value="Unassembled WGS sequence"/>
</dbReference>
<evidence type="ECO:0000256" key="3">
    <source>
        <dbReference type="ARBA" id="ARBA00008562"/>
    </source>
</evidence>
<dbReference type="GO" id="GO:0034628">
    <property type="term" value="P:'de novo' NAD+ biosynthetic process from L-aspartate"/>
    <property type="evidence" value="ECO:0007669"/>
    <property type="project" value="TreeGrafter"/>
</dbReference>
<evidence type="ECO:0000256" key="5">
    <source>
        <dbReference type="ARBA" id="ARBA00021901"/>
    </source>
</evidence>
<dbReference type="GO" id="GO:0008734">
    <property type="term" value="F:L-aspartate oxidase activity"/>
    <property type="evidence" value="ECO:0007669"/>
    <property type="project" value="UniProtKB-UniRule"/>
</dbReference>
<dbReference type="EC" id="1.4.3.16" evidence="4 12"/>
<feature type="region of interest" description="Disordered" evidence="14">
    <location>
        <begin position="465"/>
        <end position="528"/>
    </location>
</feature>
<evidence type="ECO:0000256" key="7">
    <source>
        <dbReference type="ARBA" id="ARBA00022642"/>
    </source>
</evidence>
<evidence type="ECO:0000256" key="9">
    <source>
        <dbReference type="ARBA" id="ARBA00023002"/>
    </source>
</evidence>
<dbReference type="InterPro" id="IPR037099">
    <property type="entry name" value="Fum_R/Succ_DH_flav-like_C_sf"/>
</dbReference>
<keyword evidence="8 13" id="KW-0274">FAD</keyword>
<evidence type="ECO:0000256" key="14">
    <source>
        <dbReference type="SAM" id="MobiDB-lite"/>
    </source>
</evidence>
<dbReference type="Pfam" id="PF02910">
    <property type="entry name" value="Succ_DH_flav_C"/>
    <property type="match status" value="1"/>
</dbReference>
<dbReference type="PANTHER" id="PTHR42716:SF2">
    <property type="entry name" value="L-ASPARTATE OXIDASE, CHLOROPLASTIC"/>
    <property type="match status" value="1"/>
</dbReference>
<gene>
    <name evidence="17" type="ORF">GCM10011591_45700</name>
</gene>
<dbReference type="GO" id="GO:0005737">
    <property type="term" value="C:cytoplasm"/>
    <property type="evidence" value="ECO:0007669"/>
    <property type="project" value="UniProtKB-SubCell"/>
</dbReference>
<evidence type="ECO:0000256" key="8">
    <source>
        <dbReference type="ARBA" id="ARBA00022827"/>
    </source>
</evidence>
<feature type="domain" description="FAD-dependent oxidoreductase 2 FAD-binding" evidence="15">
    <location>
        <begin position="13"/>
        <end position="379"/>
    </location>
</feature>
<dbReference type="InterPro" id="IPR005288">
    <property type="entry name" value="NadB"/>
</dbReference>
<evidence type="ECO:0000256" key="6">
    <source>
        <dbReference type="ARBA" id="ARBA00022630"/>
    </source>
</evidence>
<comment type="function">
    <text evidence="10">Catalyzes the oxidation of L-aspartate to iminoaspartate, the first step in the de novo biosynthesis of NAD(+).</text>
</comment>
<dbReference type="InterPro" id="IPR036188">
    <property type="entry name" value="FAD/NAD-bd_sf"/>
</dbReference>
<dbReference type="Gene3D" id="3.90.700.10">
    <property type="entry name" value="Succinate dehydrogenase/fumarate reductase flavoprotein, catalytic domain"/>
    <property type="match status" value="1"/>
</dbReference>
<dbReference type="PRINTS" id="PR00411">
    <property type="entry name" value="PNDRDTASEI"/>
</dbReference>
<dbReference type="GO" id="GO:0033765">
    <property type="term" value="F:steroid dehydrogenase activity, acting on the CH-CH group of donors"/>
    <property type="evidence" value="ECO:0007669"/>
    <property type="project" value="UniProtKB-ARBA"/>
</dbReference>
<dbReference type="InterPro" id="IPR015939">
    <property type="entry name" value="Fum_Rdtase/Succ_DH_flav-like_C"/>
</dbReference>
<dbReference type="InterPro" id="IPR027477">
    <property type="entry name" value="Succ_DH/fumarate_Rdtase_cat_sf"/>
</dbReference>
<dbReference type="AlphaFoldDB" id="A0A917QUF2"/>